<dbReference type="Proteomes" id="UP000295727">
    <property type="component" value="Chromosome 2"/>
</dbReference>
<dbReference type="Gene3D" id="1.10.4100.10">
    <property type="entry name" value="2-methylcitrate dehydratase PrpD"/>
    <property type="match status" value="1"/>
</dbReference>
<gene>
    <name evidence="4" type="ORF">E1956_16085</name>
</gene>
<evidence type="ECO:0000259" key="2">
    <source>
        <dbReference type="Pfam" id="PF03972"/>
    </source>
</evidence>
<comment type="similarity">
    <text evidence="1">Belongs to the PrpD family.</text>
</comment>
<name>A0A4P7CS66_9BURK</name>
<dbReference type="RefSeq" id="WP_134750916.1">
    <property type="nucleotide sequence ID" value="NZ_CP038149.1"/>
</dbReference>
<evidence type="ECO:0000259" key="3">
    <source>
        <dbReference type="Pfam" id="PF19305"/>
    </source>
</evidence>
<dbReference type="Gene3D" id="3.30.1330.120">
    <property type="entry name" value="2-methylcitrate dehydratase PrpD"/>
    <property type="match status" value="1"/>
</dbReference>
<evidence type="ECO:0000313" key="5">
    <source>
        <dbReference type="Proteomes" id="UP000295727"/>
    </source>
</evidence>
<keyword evidence="5" id="KW-1185">Reference proteome</keyword>
<evidence type="ECO:0000313" key="4">
    <source>
        <dbReference type="EMBL" id="QBQ98788.1"/>
    </source>
</evidence>
<organism evidence="4 5">
    <name type="scientific">Paraburkholderia pallida</name>
    <dbReference type="NCBI Taxonomy" id="2547399"/>
    <lineage>
        <taxon>Bacteria</taxon>
        <taxon>Pseudomonadati</taxon>
        <taxon>Pseudomonadota</taxon>
        <taxon>Betaproteobacteria</taxon>
        <taxon>Burkholderiales</taxon>
        <taxon>Burkholderiaceae</taxon>
        <taxon>Paraburkholderia</taxon>
    </lineage>
</organism>
<proteinExistence type="inferred from homology"/>
<dbReference type="InterPro" id="IPR042183">
    <property type="entry name" value="MmgE/PrpD_sf_1"/>
</dbReference>
<evidence type="ECO:0000256" key="1">
    <source>
        <dbReference type="ARBA" id="ARBA00006174"/>
    </source>
</evidence>
<dbReference type="OrthoDB" id="9791416at2"/>
<accession>A0A4P7CS66</accession>
<feature type="domain" description="MmgE/PrpD N-terminal" evidence="2">
    <location>
        <begin position="22"/>
        <end position="258"/>
    </location>
</feature>
<dbReference type="Pfam" id="PF19305">
    <property type="entry name" value="MmgE_PrpD_C"/>
    <property type="match status" value="1"/>
</dbReference>
<dbReference type="PANTHER" id="PTHR16943">
    <property type="entry name" value="2-METHYLCITRATE DEHYDRATASE-RELATED"/>
    <property type="match status" value="1"/>
</dbReference>
<dbReference type="PANTHER" id="PTHR16943:SF8">
    <property type="entry name" value="2-METHYLCITRATE DEHYDRATASE"/>
    <property type="match status" value="1"/>
</dbReference>
<dbReference type="KEGG" id="ppai:E1956_16085"/>
<dbReference type="InterPro" id="IPR005656">
    <property type="entry name" value="MmgE_PrpD"/>
</dbReference>
<dbReference type="Pfam" id="PF03972">
    <property type="entry name" value="MmgE_PrpD_N"/>
    <property type="match status" value="1"/>
</dbReference>
<sequence>MTTAHETPSPTPANCPPLEREVVRFIQELKYEHLDARAHAGLNRLLRDQIALQIGISKMPWSEQLLKYAMAQQRPGKSRVSASAVTMSAADAAFVNGSYGHGFEYDDAHGPSYSHPGSCVIPAALAIGEELGSSLEDVLTAMVAGYEVYARLGVLAQPELLQRGFHPHGTLSNFGAAAVAAKLRGFDAETTLHALAIALSHVSGTTEYTSTGGSIKRIHAGIGTRNGMQAADMARAGITGPRAFLSGNKGFFRTFLQRAAGDAPERRFALDQPFEVSTVWLKAYCACYCTHAYIDALRPFAARRDEIADVHLKITPHFNVVVGTANANAYEPKNIEHVQFSLPIQAAFALLGKGNGFLIHRDYLAGNVDMAPVIAMARSIRISEEPALEKQYPGRFVADVTVTFKDGRAEHVFVENPIGTDRNPMPEQEQDAKFMELTRDILGEGRAQKLLATLRTLDPAMQTAQLTEMWAT</sequence>
<dbReference type="AlphaFoldDB" id="A0A4P7CS66"/>
<dbReference type="SUPFAM" id="SSF103378">
    <property type="entry name" value="2-methylcitrate dehydratase PrpD"/>
    <property type="match status" value="1"/>
</dbReference>
<dbReference type="EMBL" id="CP038149">
    <property type="protein sequence ID" value="QBQ98788.1"/>
    <property type="molecule type" value="Genomic_DNA"/>
</dbReference>
<dbReference type="InterPro" id="IPR045336">
    <property type="entry name" value="MmgE_PrpD_N"/>
</dbReference>
<dbReference type="GO" id="GO:0016829">
    <property type="term" value="F:lyase activity"/>
    <property type="evidence" value="ECO:0007669"/>
    <property type="project" value="InterPro"/>
</dbReference>
<dbReference type="InterPro" id="IPR042188">
    <property type="entry name" value="MmgE/PrpD_sf_2"/>
</dbReference>
<dbReference type="InterPro" id="IPR036148">
    <property type="entry name" value="MmgE/PrpD_sf"/>
</dbReference>
<reference evidence="4 5" key="1">
    <citation type="submission" date="2019-03" db="EMBL/GenBank/DDBJ databases">
        <title>Paraburkholderia sp. 7MH5, isolated from subtropical forest soil.</title>
        <authorList>
            <person name="Gao Z.-H."/>
            <person name="Qiu L.-H."/>
        </authorList>
    </citation>
    <scope>NUCLEOTIDE SEQUENCE [LARGE SCALE GENOMIC DNA]</scope>
    <source>
        <strain evidence="4 5">7MH5</strain>
    </source>
</reference>
<protein>
    <submittedName>
        <fullName evidence="4">MmgE/PrpD family protein</fullName>
    </submittedName>
</protein>
<dbReference type="InterPro" id="IPR045337">
    <property type="entry name" value="MmgE_PrpD_C"/>
</dbReference>
<feature type="domain" description="MmgE/PrpD C-terminal" evidence="3">
    <location>
        <begin position="284"/>
        <end position="454"/>
    </location>
</feature>